<evidence type="ECO:0000259" key="11">
    <source>
        <dbReference type="PROSITE" id="PS50929"/>
    </source>
</evidence>
<comment type="subcellular location">
    <subcellularLocation>
        <location evidence="1">Membrane</location>
        <topology evidence="1">Multi-pass membrane protein</topology>
    </subcellularLocation>
</comment>
<feature type="domain" description="ABC transmembrane type-1" evidence="11">
    <location>
        <begin position="274"/>
        <end position="543"/>
    </location>
</feature>
<gene>
    <name evidence="12" type="ORF">N7498_005146</name>
</gene>
<dbReference type="Pfam" id="PF00664">
    <property type="entry name" value="ABC_membrane"/>
    <property type="match status" value="2"/>
</dbReference>
<reference evidence="12" key="2">
    <citation type="journal article" date="2023" name="IMA Fungus">
        <title>Comparative genomic study of the Penicillium genus elucidates a diverse pangenome and 15 lateral gene transfer events.</title>
        <authorList>
            <person name="Petersen C."/>
            <person name="Sorensen T."/>
            <person name="Nielsen M.R."/>
            <person name="Sondergaard T.E."/>
            <person name="Sorensen J.L."/>
            <person name="Fitzpatrick D.A."/>
            <person name="Frisvad J.C."/>
            <person name="Nielsen K.L."/>
        </authorList>
    </citation>
    <scope>NUCLEOTIDE SEQUENCE</scope>
    <source>
        <strain evidence="12">IBT 15544</strain>
    </source>
</reference>
<dbReference type="Gene3D" id="3.40.50.300">
    <property type="entry name" value="P-loop containing nucleotide triphosphate hydrolases"/>
    <property type="match status" value="2"/>
</dbReference>
<evidence type="ECO:0000313" key="13">
    <source>
        <dbReference type="Proteomes" id="UP001150904"/>
    </source>
</evidence>
<dbReference type="CDD" id="cd18580">
    <property type="entry name" value="ABC_6TM_ABCC_D2"/>
    <property type="match status" value="1"/>
</dbReference>
<dbReference type="SUPFAM" id="SSF90123">
    <property type="entry name" value="ABC transporter transmembrane region"/>
    <property type="match status" value="2"/>
</dbReference>
<feature type="region of interest" description="Disordered" evidence="8">
    <location>
        <begin position="822"/>
        <end position="854"/>
    </location>
</feature>
<evidence type="ECO:0000259" key="10">
    <source>
        <dbReference type="PROSITE" id="PS50893"/>
    </source>
</evidence>
<dbReference type="Pfam" id="PF24357">
    <property type="entry name" value="TMD0_ABC"/>
    <property type="match status" value="1"/>
</dbReference>
<keyword evidence="6 9" id="KW-1133">Transmembrane helix</keyword>
<feature type="transmembrane region" description="Helical" evidence="9">
    <location>
        <begin position="100"/>
        <end position="120"/>
    </location>
</feature>
<evidence type="ECO:0000313" key="12">
    <source>
        <dbReference type="EMBL" id="KAJ5204267.1"/>
    </source>
</evidence>
<comment type="caution">
    <text evidence="12">The sequence shown here is derived from an EMBL/GenBank/DDBJ whole genome shotgun (WGS) entry which is preliminary data.</text>
</comment>
<dbReference type="RefSeq" id="XP_058308746.1">
    <property type="nucleotide sequence ID" value="XM_058452208.1"/>
</dbReference>
<dbReference type="PANTHER" id="PTHR24223:SF345">
    <property type="entry name" value="ABC MULTIDRUG TRANSPORTER (EUROFUNG)"/>
    <property type="match status" value="1"/>
</dbReference>
<feature type="transmembrane region" description="Helical" evidence="9">
    <location>
        <begin position="74"/>
        <end position="94"/>
    </location>
</feature>
<dbReference type="PROSITE" id="PS50929">
    <property type="entry name" value="ABC_TM1F"/>
    <property type="match status" value="2"/>
</dbReference>
<feature type="transmembrane region" description="Helical" evidence="9">
    <location>
        <begin position="307"/>
        <end position="330"/>
    </location>
</feature>
<sequence length="1488" mass="163619">MLNSSSACSNDYTFGPAVVGCRDDFDFTVTFEQTILSIAPSVCFIILASLRILHLSRKRTVLAARQFQSLKLGAITLYAGLQIALLVFAAQAPTSTRPTSVASATLAVLDSILFFGLSALEHARSLRASILFNSYLLLTLLFNTAECRTLWLQSTHPVIASVFTAGLGVKITILLLEAQGKQRWIPDSQLSPEKTSGIFSLSFFFWLNFLVVGGYRKILSTADLYVLDDSLTAEAHERPFQQNWLRHSSHRYPLLRSLFATLKWSFLAPVFPRIAAGAFFFCQPFFINRIVSYLQVGRDERSHNVGYGLIGAAALIYTGITVSNALYSYLYKRVLSMLRACLVTAIYSSTASLSANDQDNSAAVTLMNSDVNYIQMGFENVHECWANLIEVTIACWLLERQLGVAFVAPLAVVVICAAASFGIGKFTGKRMGLVMKMVQRRVGLTANVICNMTSLKLAGLADPVERIIQRYREDEVNAQKRFRLLTSFSTVIAFAPLLLSPVVAFGATGEALTVSRVFTSLAYIQLLCNPLTKLFQTIPQIVASRACLKRVEKFLLSNLTGDRPGSLNLQDALECDVDTTPEKATQGTAYSSDASTYKSKELGWEAGKIVLRDIELDIPRSKLTMIVGPVASGKSTLCKALLGEVPFADESVSIARDFSRISYCDQDPFLIDGTIRQNIIGFGAANEAWYQKILQATALVEDIATFADGDKSMVGTNGITLSGGQRQRVALARALFCRPEIAILDDILRGLDLKTEEHISHCVFGPDGLLQQIGATLILCTHSTRQLHLADHIIALGNRTVVEQGSFQELMARGGYVQSLGAEETRKPPRKPPQGTNASTSPVSPSPRESKEEMENQARQLGEFAVYKFYFSHFKSSIFLMYAISGLICAFLFNFNTVWLEFWSVSVENGEYRFPFYLGIYILIQVACLMLFFVFFGLGGIVMTPSAELLLHLRALKTLMTAPLAFFTSVDIGVTTNHFSQDIMLVDEDLSRSLSSTIATGFVVLGQAAVIEASSPYVVIGYPVLAGLLYIIQKVYLRTSRQLRFLEIEAKAPLYKHFLETLSGVVTIRAFGWVKENIALNNRLLNESQRSAYLLAMIQQWLTTVLNMAVAIIAIIFSALATQLDISGPGFTAVGLVSIMSFGSMLANLVRIFTQLELATGALSRLKHFSEDVPREKGDGSAGPIPLEWPSQGNIEMCNVSAAYQTSVNALIKDSSGLTKDFQAPQSLALRGISLSITSGEKIAICGRTGSGKSSLVLLIGRLLNPTPESGDTLIDNIPHTHIPHSLIRERIITLPQTPFFLADGSTIKENLELNLSPPASESQEKEEEEEEEARRVLEAVGLKELIEEKGGLTSELKAKSLSNGQKQLFCLARAVLRKRTRDRLLTETHAKRDPQLEGVASVANGGILILDEFNAGVDDKTDEMMQAVICREFARYTVLCVAHKLDTIMDYDRVVVMEKGEMVEVGNPKELYGQMGSKFRGLWRAGE</sequence>
<feature type="transmembrane region" description="Helical" evidence="9">
    <location>
        <begin position="264"/>
        <end position="286"/>
    </location>
</feature>
<evidence type="ECO:0000256" key="1">
    <source>
        <dbReference type="ARBA" id="ARBA00004141"/>
    </source>
</evidence>
<keyword evidence="5" id="KW-0067">ATP-binding</keyword>
<keyword evidence="3 9" id="KW-0812">Transmembrane</keyword>
<dbReference type="InterPro" id="IPR044726">
    <property type="entry name" value="ABCC_6TM_D2"/>
</dbReference>
<dbReference type="PROSITE" id="PS00211">
    <property type="entry name" value="ABC_TRANSPORTER_1"/>
    <property type="match status" value="1"/>
</dbReference>
<dbReference type="SMART" id="SM00382">
    <property type="entry name" value="AAA"/>
    <property type="match status" value="2"/>
</dbReference>
<feature type="transmembrane region" description="Helical" evidence="9">
    <location>
        <begin position="878"/>
        <end position="900"/>
    </location>
</feature>
<dbReference type="InterPro" id="IPR011527">
    <property type="entry name" value="ABC1_TM_dom"/>
</dbReference>
<dbReference type="InterPro" id="IPR027417">
    <property type="entry name" value="P-loop_NTPase"/>
</dbReference>
<feature type="compositionally biased region" description="Polar residues" evidence="8">
    <location>
        <begin position="834"/>
        <end position="843"/>
    </location>
</feature>
<reference evidence="12" key="1">
    <citation type="submission" date="2022-12" db="EMBL/GenBank/DDBJ databases">
        <authorList>
            <person name="Petersen C."/>
        </authorList>
    </citation>
    <scope>NUCLEOTIDE SEQUENCE</scope>
    <source>
        <strain evidence="12">IBT 15544</strain>
    </source>
</reference>
<evidence type="ECO:0000256" key="5">
    <source>
        <dbReference type="ARBA" id="ARBA00022840"/>
    </source>
</evidence>
<dbReference type="OrthoDB" id="6500128at2759"/>
<dbReference type="InterPro" id="IPR017871">
    <property type="entry name" value="ABC_transporter-like_CS"/>
</dbReference>
<dbReference type="FunFam" id="1.20.1560.10:FF:000055">
    <property type="entry name" value="ABC multidrug transporter (Eurofung)"/>
    <property type="match status" value="1"/>
</dbReference>
<evidence type="ECO:0000256" key="2">
    <source>
        <dbReference type="ARBA" id="ARBA00022448"/>
    </source>
</evidence>
<evidence type="ECO:0000256" key="7">
    <source>
        <dbReference type="ARBA" id="ARBA00023136"/>
    </source>
</evidence>
<organism evidence="12 13">
    <name type="scientific">Penicillium cinerascens</name>
    <dbReference type="NCBI Taxonomy" id="70096"/>
    <lineage>
        <taxon>Eukaryota</taxon>
        <taxon>Fungi</taxon>
        <taxon>Dikarya</taxon>
        <taxon>Ascomycota</taxon>
        <taxon>Pezizomycotina</taxon>
        <taxon>Eurotiomycetes</taxon>
        <taxon>Eurotiomycetidae</taxon>
        <taxon>Eurotiales</taxon>
        <taxon>Aspergillaceae</taxon>
        <taxon>Penicillium</taxon>
    </lineage>
</organism>
<dbReference type="InterPro" id="IPR036640">
    <property type="entry name" value="ABC1_TM_sf"/>
</dbReference>
<evidence type="ECO:0000256" key="9">
    <source>
        <dbReference type="SAM" id="Phobius"/>
    </source>
</evidence>
<name>A0A9W9MMY7_9EURO</name>
<dbReference type="PROSITE" id="PS50893">
    <property type="entry name" value="ABC_TRANSPORTER_2"/>
    <property type="match status" value="2"/>
</dbReference>
<evidence type="ECO:0000256" key="8">
    <source>
        <dbReference type="SAM" id="MobiDB-lite"/>
    </source>
</evidence>
<feature type="transmembrane region" description="Helical" evidence="9">
    <location>
        <begin position="1092"/>
        <end position="1119"/>
    </location>
</feature>
<feature type="transmembrane region" description="Helical" evidence="9">
    <location>
        <begin position="482"/>
        <end position="505"/>
    </location>
</feature>
<feature type="transmembrane region" description="Helical" evidence="9">
    <location>
        <begin position="197"/>
        <end position="215"/>
    </location>
</feature>
<dbReference type="GO" id="GO:0005524">
    <property type="term" value="F:ATP binding"/>
    <property type="evidence" value="ECO:0007669"/>
    <property type="project" value="UniProtKB-KW"/>
</dbReference>
<evidence type="ECO:0000256" key="3">
    <source>
        <dbReference type="ARBA" id="ARBA00022692"/>
    </source>
</evidence>
<dbReference type="SUPFAM" id="SSF52540">
    <property type="entry name" value="P-loop containing nucleoside triphosphate hydrolases"/>
    <property type="match status" value="2"/>
</dbReference>
<feature type="transmembrane region" description="Helical" evidence="9">
    <location>
        <begin position="158"/>
        <end position="176"/>
    </location>
</feature>
<proteinExistence type="predicted"/>
<dbReference type="Gene3D" id="1.20.1560.10">
    <property type="entry name" value="ABC transporter type 1, transmembrane domain"/>
    <property type="match status" value="2"/>
</dbReference>
<dbReference type="Proteomes" id="UP001150904">
    <property type="component" value="Unassembled WGS sequence"/>
</dbReference>
<dbReference type="PANTHER" id="PTHR24223">
    <property type="entry name" value="ATP-BINDING CASSETTE SUB-FAMILY C"/>
    <property type="match status" value="1"/>
</dbReference>
<keyword evidence="2" id="KW-0813">Transport</keyword>
<evidence type="ECO:0000256" key="6">
    <source>
        <dbReference type="ARBA" id="ARBA00022989"/>
    </source>
</evidence>
<feature type="transmembrane region" description="Helical" evidence="9">
    <location>
        <begin position="1017"/>
        <end position="1037"/>
    </location>
</feature>
<dbReference type="InterPro" id="IPR050173">
    <property type="entry name" value="ABC_transporter_C-like"/>
</dbReference>
<dbReference type="GeneID" id="83179509"/>
<evidence type="ECO:0000256" key="4">
    <source>
        <dbReference type="ARBA" id="ARBA00022741"/>
    </source>
</evidence>
<dbReference type="EMBL" id="JAPQKR010000012">
    <property type="protein sequence ID" value="KAJ5204267.1"/>
    <property type="molecule type" value="Genomic_DNA"/>
</dbReference>
<dbReference type="CDD" id="cd18579">
    <property type="entry name" value="ABC_6TM_ABCC_D1"/>
    <property type="match status" value="1"/>
</dbReference>
<dbReference type="InterPro" id="IPR003593">
    <property type="entry name" value="AAA+_ATPase"/>
</dbReference>
<feature type="transmembrane region" description="Helical" evidence="9">
    <location>
        <begin position="34"/>
        <end position="53"/>
    </location>
</feature>
<dbReference type="GO" id="GO:0016887">
    <property type="term" value="F:ATP hydrolysis activity"/>
    <property type="evidence" value="ECO:0007669"/>
    <property type="project" value="InterPro"/>
</dbReference>
<feature type="transmembrane region" description="Helical" evidence="9">
    <location>
        <begin position="920"/>
        <end position="944"/>
    </location>
</feature>
<feature type="transmembrane region" description="Helical" evidence="9">
    <location>
        <begin position="1131"/>
        <end position="1150"/>
    </location>
</feature>
<keyword evidence="4" id="KW-0547">Nucleotide-binding</keyword>
<accession>A0A9W9MMY7</accession>
<dbReference type="GO" id="GO:0140359">
    <property type="term" value="F:ABC-type transporter activity"/>
    <property type="evidence" value="ECO:0007669"/>
    <property type="project" value="InterPro"/>
</dbReference>
<feature type="transmembrane region" description="Helical" evidence="9">
    <location>
        <begin position="132"/>
        <end position="152"/>
    </location>
</feature>
<dbReference type="Pfam" id="PF00005">
    <property type="entry name" value="ABC_tran"/>
    <property type="match status" value="2"/>
</dbReference>
<dbReference type="GO" id="GO:0016020">
    <property type="term" value="C:membrane"/>
    <property type="evidence" value="ECO:0007669"/>
    <property type="project" value="UniProtKB-SubCell"/>
</dbReference>
<protein>
    <submittedName>
        <fullName evidence="12">ABC transporter</fullName>
    </submittedName>
</protein>
<feature type="domain" description="ABC transporter" evidence="10">
    <location>
        <begin position="589"/>
        <end position="823"/>
    </location>
</feature>
<keyword evidence="7 9" id="KW-0472">Membrane</keyword>
<feature type="transmembrane region" description="Helical" evidence="9">
    <location>
        <begin position="406"/>
        <end position="427"/>
    </location>
</feature>
<dbReference type="InterPro" id="IPR056227">
    <property type="entry name" value="TMD0_ABC"/>
</dbReference>
<feature type="domain" description="ABC transporter" evidence="10">
    <location>
        <begin position="1213"/>
        <end position="1485"/>
    </location>
</feature>
<dbReference type="FunFam" id="1.20.1560.10:FF:000066">
    <property type="entry name" value="ABC multidrug transporter (Eurofung)"/>
    <property type="match status" value="1"/>
</dbReference>
<dbReference type="InterPro" id="IPR003439">
    <property type="entry name" value="ABC_transporter-like_ATP-bd"/>
</dbReference>
<keyword evidence="13" id="KW-1185">Reference proteome</keyword>
<dbReference type="InterPro" id="IPR044746">
    <property type="entry name" value="ABCC_6TM_D1"/>
</dbReference>
<feature type="domain" description="ABC transmembrane type-1" evidence="11">
    <location>
        <begin position="876"/>
        <end position="1168"/>
    </location>
</feature>